<feature type="domain" description="Sulfatase N-terminal" evidence="3">
    <location>
        <begin position="2"/>
        <end position="346"/>
    </location>
</feature>
<protein>
    <submittedName>
        <fullName evidence="4">Sulfatase</fullName>
    </submittedName>
</protein>
<reference evidence="5" key="1">
    <citation type="journal article" date="2015" name="J. Biotechnol.">
        <title>Complete genome sequence of Haloferax gibbonsii strain ARA6, a potential producer of polyhydroxyalkanoates and halocins isolated from Araruama, Rio de Janeiro, Brasil.</title>
        <authorList>
            <person name="Pinto L.H."/>
            <person name="D'Alincourt Carvalho-Assef A.P."/>
            <person name="Vieira R.P."/>
            <person name="Clementino M.M."/>
            <person name="Albano R.M."/>
        </authorList>
    </citation>
    <scope>NUCLEOTIDE SEQUENCE [LARGE SCALE GENOMIC DNA]</scope>
    <source>
        <strain evidence="5">ARA6</strain>
    </source>
</reference>
<sequence length="465" mass="51732">MRNVVLICLDTVRKDFFDSFSSRLQERADIIYDQCRTASTWSAPSHASMFTGTLPHEHGVHAYHRDFSGIGRDDTFLAELPDHRALGVSANVWAGSSFGFDGFFDEFSNISPDRRFPEGIDVARFGQSCEKTGLGKQLEFLRRALEHEQPVQSLLNGAAVQVDNMLATAPVPKPMDDGAKTLIGQANRLVGASDEPFFLFTNFMDAHGPLRHILGYDGSLHDAPNSWSSERLDWSRIVAEGDETEMTRYRDLYGAAIDYLDRKVCSFIDEVRAATDEETTFVVTSDHGDNLAFEADGGLWGHTESSLNEALTHVPLVVVNAPGEGTDVVDGYVSHLRLGDLLVGLARGERPDVTDARIPVERIGHSGKQHKLAEQARDTNRMLRAVYDGDRKFVWADDGSRETYRLDADRPCWQAETDEPFDAESLDDSFFEMPVADYAERARSAEDELGVDGATADRLRELGYL</sequence>
<dbReference type="GeneID" id="25245774"/>
<dbReference type="SUPFAM" id="SSF53649">
    <property type="entry name" value="Alkaline phosphatase-like"/>
    <property type="match status" value="1"/>
</dbReference>
<evidence type="ECO:0000313" key="5">
    <source>
        <dbReference type="Proteomes" id="UP000066124"/>
    </source>
</evidence>
<evidence type="ECO:0000259" key="3">
    <source>
        <dbReference type="Pfam" id="PF00884"/>
    </source>
</evidence>
<name>A0A0K1ISY5_HALGI</name>
<dbReference type="InterPro" id="IPR000917">
    <property type="entry name" value="Sulfatase_N"/>
</dbReference>
<gene>
    <name evidence="4" type="ORF">ABY42_07400</name>
</gene>
<keyword evidence="2" id="KW-0378">Hydrolase</keyword>
<proteinExistence type="inferred from homology"/>
<dbReference type="KEGG" id="hgi:ABY42_07400"/>
<comment type="similarity">
    <text evidence="1">Belongs to the sulfatase family.</text>
</comment>
<dbReference type="PANTHER" id="PTHR42693">
    <property type="entry name" value="ARYLSULFATASE FAMILY MEMBER"/>
    <property type="match status" value="1"/>
</dbReference>
<evidence type="ECO:0000256" key="2">
    <source>
        <dbReference type="ARBA" id="ARBA00022801"/>
    </source>
</evidence>
<organism evidence="4 5">
    <name type="scientific">Haloferax gibbonsii</name>
    <dbReference type="NCBI Taxonomy" id="35746"/>
    <lineage>
        <taxon>Archaea</taxon>
        <taxon>Methanobacteriati</taxon>
        <taxon>Methanobacteriota</taxon>
        <taxon>Stenosarchaea group</taxon>
        <taxon>Halobacteria</taxon>
        <taxon>Halobacteriales</taxon>
        <taxon>Haloferacaceae</taxon>
        <taxon>Haloferax</taxon>
    </lineage>
</organism>
<dbReference type="InterPro" id="IPR017850">
    <property type="entry name" value="Alkaline_phosphatase_core_sf"/>
</dbReference>
<dbReference type="Pfam" id="PF00884">
    <property type="entry name" value="Sulfatase"/>
    <property type="match status" value="1"/>
</dbReference>
<dbReference type="AlphaFoldDB" id="A0A0K1ISY5"/>
<dbReference type="InterPro" id="IPR050738">
    <property type="entry name" value="Sulfatase"/>
</dbReference>
<evidence type="ECO:0000313" key="4">
    <source>
        <dbReference type="EMBL" id="AKU07576.1"/>
    </source>
</evidence>
<dbReference type="Gene3D" id="3.40.720.10">
    <property type="entry name" value="Alkaline Phosphatase, subunit A"/>
    <property type="match status" value="1"/>
</dbReference>
<dbReference type="RefSeq" id="WP_004976958.1">
    <property type="nucleotide sequence ID" value="NZ_CP011947.1"/>
</dbReference>
<dbReference type="PANTHER" id="PTHR42693:SF53">
    <property type="entry name" value="ENDO-4-O-SULFATASE"/>
    <property type="match status" value="1"/>
</dbReference>
<dbReference type="PATRIC" id="fig|35746.4.peg.1577"/>
<evidence type="ECO:0000256" key="1">
    <source>
        <dbReference type="ARBA" id="ARBA00008779"/>
    </source>
</evidence>
<dbReference type="Proteomes" id="UP000066124">
    <property type="component" value="Chromosome"/>
</dbReference>
<dbReference type="GO" id="GO:0004065">
    <property type="term" value="F:arylsulfatase activity"/>
    <property type="evidence" value="ECO:0007669"/>
    <property type="project" value="TreeGrafter"/>
</dbReference>
<accession>A0A0K1ISY5</accession>
<dbReference type="EMBL" id="CP011947">
    <property type="protein sequence ID" value="AKU07576.1"/>
    <property type="molecule type" value="Genomic_DNA"/>
</dbReference>